<evidence type="ECO:0000256" key="1">
    <source>
        <dbReference type="SAM" id="SignalP"/>
    </source>
</evidence>
<organism evidence="2 3">
    <name type="scientific">Batillaria attramentaria</name>
    <dbReference type="NCBI Taxonomy" id="370345"/>
    <lineage>
        <taxon>Eukaryota</taxon>
        <taxon>Metazoa</taxon>
        <taxon>Spiralia</taxon>
        <taxon>Lophotrochozoa</taxon>
        <taxon>Mollusca</taxon>
        <taxon>Gastropoda</taxon>
        <taxon>Caenogastropoda</taxon>
        <taxon>Sorbeoconcha</taxon>
        <taxon>Cerithioidea</taxon>
        <taxon>Batillariidae</taxon>
        <taxon>Batillaria</taxon>
    </lineage>
</organism>
<proteinExistence type="predicted"/>
<accession>A0ABD0JFA8</accession>
<name>A0ABD0JFA8_9CAEN</name>
<protein>
    <submittedName>
        <fullName evidence="2">Uncharacterized protein</fullName>
    </submittedName>
</protein>
<evidence type="ECO:0000313" key="2">
    <source>
        <dbReference type="EMBL" id="KAK7473565.1"/>
    </source>
</evidence>
<dbReference type="AlphaFoldDB" id="A0ABD0JFA8"/>
<dbReference type="Proteomes" id="UP001519460">
    <property type="component" value="Unassembled WGS sequence"/>
</dbReference>
<sequence length="235" mass="25974">MTRACLLLHITLALTVSCSAVQGECLASLPPLPPSTHDSACSNIRNAPDVCKRAQQLKACLHGKLSEECMTVPWFSHYIDTERCGSSSTMMTRITDMRSVFSTGFYMMCDPDGGVCPELWRCVEGVAAILRDAQPTDYDVICTLALYLDCFANASSTCRVDQGTVTFVQIRGVVDELCKEVLPQSTDVLDCPQVQQCVNETILSNFGTHDTGTGDQRWNYVYNWAHVTRTGFWCS</sequence>
<gene>
    <name evidence="2" type="ORF">BaRGS_00035226</name>
</gene>
<feature type="chain" id="PRO_5044756656" evidence="1">
    <location>
        <begin position="21"/>
        <end position="235"/>
    </location>
</feature>
<comment type="caution">
    <text evidence="2">The sequence shown here is derived from an EMBL/GenBank/DDBJ whole genome shotgun (WGS) entry which is preliminary data.</text>
</comment>
<dbReference type="PROSITE" id="PS51257">
    <property type="entry name" value="PROKAR_LIPOPROTEIN"/>
    <property type="match status" value="1"/>
</dbReference>
<dbReference type="EMBL" id="JACVVK020000465">
    <property type="protein sequence ID" value="KAK7473565.1"/>
    <property type="molecule type" value="Genomic_DNA"/>
</dbReference>
<keyword evidence="1" id="KW-0732">Signal</keyword>
<evidence type="ECO:0000313" key="3">
    <source>
        <dbReference type="Proteomes" id="UP001519460"/>
    </source>
</evidence>
<feature type="signal peptide" evidence="1">
    <location>
        <begin position="1"/>
        <end position="20"/>
    </location>
</feature>
<reference evidence="2 3" key="1">
    <citation type="journal article" date="2023" name="Sci. Data">
        <title>Genome assembly of the Korean intertidal mud-creeper Batillaria attramentaria.</title>
        <authorList>
            <person name="Patra A.K."/>
            <person name="Ho P.T."/>
            <person name="Jun S."/>
            <person name="Lee S.J."/>
            <person name="Kim Y."/>
            <person name="Won Y.J."/>
        </authorList>
    </citation>
    <scope>NUCLEOTIDE SEQUENCE [LARGE SCALE GENOMIC DNA]</scope>
    <source>
        <strain evidence="2">Wonlab-2016</strain>
    </source>
</reference>
<keyword evidence="3" id="KW-1185">Reference proteome</keyword>